<keyword evidence="3" id="KW-1185">Reference proteome</keyword>
<feature type="compositionally biased region" description="Low complexity" evidence="1">
    <location>
        <begin position="866"/>
        <end position="876"/>
    </location>
</feature>
<feature type="compositionally biased region" description="Polar residues" evidence="1">
    <location>
        <begin position="522"/>
        <end position="533"/>
    </location>
</feature>
<evidence type="ECO:0000313" key="3">
    <source>
        <dbReference type="Proteomes" id="UP000188533"/>
    </source>
</evidence>
<evidence type="ECO:0000256" key="1">
    <source>
        <dbReference type="SAM" id="MobiDB-lite"/>
    </source>
</evidence>
<protein>
    <submittedName>
        <fullName evidence="2">Uncharacterized protein</fullName>
    </submittedName>
</protein>
<proteinExistence type="predicted"/>
<dbReference type="CDD" id="cd20557">
    <property type="entry name" value="CYCLIN_ScPCL1-like"/>
    <property type="match status" value="1"/>
</dbReference>
<reference evidence="2 3" key="2">
    <citation type="submission" date="2017-02" db="EMBL/GenBank/DDBJ databases">
        <title>A genome survey and senescence transcriptome analysis in Lentinula edodes.</title>
        <authorList>
            <person name="Sakamoto Y."/>
            <person name="Nakade K."/>
            <person name="Sato S."/>
            <person name="Yoshida Y."/>
            <person name="Miyazaki K."/>
            <person name="Natsume S."/>
            <person name="Konno N."/>
        </authorList>
    </citation>
    <scope>NUCLEOTIDE SEQUENCE [LARGE SCALE GENOMIC DNA]</scope>
    <source>
        <strain evidence="2 3">NBRC 111202</strain>
    </source>
</reference>
<feature type="region of interest" description="Disordered" evidence="1">
    <location>
        <begin position="391"/>
        <end position="426"/>
    </location>
</feature>
<feature type="region of interest" description="Disordered" evidence="1">
    <location>
        <begin position="521"/>
        <end position="572"/>
    </location>
</feature>
<feature type="region of interest" description="Disordered" evidence="1">
    <location>
        <begin position="1"/>
        <end position="21"/>
    </location>
</feature>
<feature type="compositionally biased region" description="Acidic residues" evidence="1">
    <location>
        <begin position="836"/>
        <end position="851"/>
    </location>
</feature>
<feature type="compositionally biased region" description="Low complexity" evidence="1">
    <location>
        <begin position="692"/>
        <end position="703"/>
    </location>
</feature>
<feature type="region of interest" description="Disordered" evidence="1">
    <location>
        <begin position="621"/>
        <end position="663"/>
    </location>
</feature>
<dbReference type="EMBL" id="BDGU01000036">
    <property type="protein sequence ID" value="GAW00719.1"/>
    <property type="molecule type" value="Genomic_DNA"/>
</dbReference>
<feature type="region of interest" description="Disordered" evidence="1">
    <location>
        <begin position="692"/>
        <end position="715"/>
    </location>
</feature>
<dbReference type="AlphaFoldDB" id="A0A1Q3E132"/>
<feature type="region of interest" description="Disordered" evidence="1">
    <location>
        <begin position="830"/>
        <end position="885"/>
    </location>
</feature>
<dbReference type="Proteomes" id="UP000188533">
    <property type="component" value="Unassembled WGS sequence"/>
</dbReference>
<feature type="compositionally biased region" description="Basic and acidic residues" evidence="1">
    <location>
        <begin position="452"/>
        <end position="466"/>
    </location>
</feature>
<sequence length="1007" mass="111825">MNRENLGFIDQRRRGQEGTASRHDIVHGHVSIGPSRRVWCCGFGLNHRVKMSISSLLNPVTRNEDRSQNGDDGRTINWRNINANFRHPHRKPKARMIPVVDSTPFEIPTVSMKFLSRLSCEEPELSRYPLIAAYISCKLVSLVKFQRPLSRRPLVLQEIYRRIYYVLCDIGCSSKLALSSVLYMLWIFPDGIPYYGIRDHHCVHLVVRLFLLGFQLGIAWFHDDCCTSKTWSKLMGLTKKNVIRLEQAALQILGYTLFISPSAWNGFMEQIHEDCPLFLYPGDFENLRQLVRSSHVPVYIAGPEQGPCQLAAIGTISQAEIEYHRLRISECAIRGKITVSPNQDTESSRIEAGTEEDYLFDVFDAAEELLFEELVESDQLLPLSPRFLPSTSTNAVSKQSSTSVLPPQSYPSSSTRSSPPAPGTSLSPVIKIEEVEVELVWPSSPHNAVSVRDQRSEHPARRESLRELSPSSCSAEPHPNSKPVLFSSTNSIAVAGRQSILAHSLTESFNESHSDSRYAVSQGISGMSPNSIVMHSPALPPPSSKGQSTPETETGSGRSRYKRFETPASPGEYHNISQEVVDMLVDLETNSGVFSHSGRFPALASPVHHNTSQGVMVISLDSGVPQSTPLPTNVPSRTDGRSPTTEYRSPAQFQTEDLSSQKREETLTADLNAPQLDLVTLSEILSSKQNASFSSSSGAQLGNEDQVSSVPHTPPVRLQSTIESSLFSLSPLSPLPSIYDDSDCEVEDDMTKPDELYRSYTGAHLDVQIGHSESQVPVPVRFRTPEEGTQIEEEEEGEEEVDYCDCSEYEDDGPHLSQLFSLSSLSPLSTTYNSDVEIDDAEEIDEEERDSEDNYEHDSDFDSNCSYASSTSATSAFDPSVSPPPFKIPDTYDRETGLWTIPSPKSTEEELGNSESRHIRQEEERPFDFTSTASTPDIKDEFYSMSHYGPISLGQGGFADGERAPSPHPLDLEAELIHREFLSFPPRDRLSSPAVVRINSMVQGALA</sequence>
<feature type="compositionally biased region" description="Polar residues" evidence="1">
    <location>
        <begin position="391"/>
        <end position="405"/>
    </location>
</feature>
<accession>A0A1Q3E132</accession>
<dbReference type="Gene3D" id="1.10.472.10">
    <property type="entry name" value="Cyclin-like"/>
    <property type="match status" value="1"/>
</dbReference>
<comment type="caution">
    <text evidence="2">The sequence shown here is derived from an EMBL/GenBank/DDBJ whole genome shotgun (WGS) entry which is preliminary data.</text>
</comment>
<feature type="compositionally biased region" description="Polar residues" evidence="1">
    <location>
        <begin position="544"/>
        <end position="557"/>
    </location>
</feature>
<feature type="compositionally biased region" description="Basic and acidic residues" evidence="1">
    <location>
        <begin position="10"/>
        <end position="21"/>
    </location>
</feature>
<name>A0A1Q3E132_LENED</name>
<evidence type="ECO:0000313" key="2">
    <source>
        <dbReference type="EMBL" id="GAW00719.1"/>
    </source>
</evidence>
<feature type="region of interest" description="Disordered" evidence="1">
    <location>
        <begin position="448"/>
        <end position="482"/>
    </location>
</feature>
<gene>
    <name evidence="2" type="ORF">LENED_002266</name>
</gene>
<feature type="compositionally biased region" description="Polar residues" evidence="1">
    <location>
        <begin position="624"/>
        <end position="658"/>
    </location>
</feature>
<organism evidence="2 3">
    <name type="scientific">Lentinula edodes</name>
    <name type="common">Shiitake mushroom</name>
    <name type="synonym">Lentinus edodes</name>
    <dbReference type="NCBI Taxonomy" id="5353"/>
    <lineage>
        <taxon>Eukaryota</taxon>
        <taxon>Fungi</taxon>
        <taxon>Dikarya</taxon>
        <taxon>Basidiomycota</taxon>
        <taxon>Agaricomycotina</taxon>
        <taxon>Agaricomycetes</taxon>
        <taxon>Agaricomycetidae</taxon>
        <taxon>Agaricales</taxon>
        <taxon>Marasmiineae</taxon>
        <taxon>Omphalotaceae</taxon>
        <taxon>Lentinula</taxon>
    </lineage>
</organism>
<feature type="compositionally biased region" description="Low complexity" evidence="1">
    <location>
        <begin position="406"/>
        <end position="418"/>
    </location>
</feature>
<reference evidence="2 3" key="1">
    <citation type="submission" date="2016-08" db="EMBL/GenBank/DDBJ databases">
        <authorList>
            <consortium name="Lentinula edodes genome sequencing consortium"/>
            <person name="Sakamoto Y."/>
            <person name="Nakade K."/>
            <person name="Sato S."/>
            <person name="Yoshida Y."/>
            <person name="Miyazaki K."/>
            <person name="Natsume S."/>
            <person name="Konno N."/>
        </authorList>
    </citation>
    <scope>NUCLEOTIDE SEQUENCE [LARGE SCALE GENOMIC DNA]</scope>
    <source>
        <strain evidence="2 3">NBRC 111202</strain>
    </source>
</reference>